<evidence type="ECO:0000313" key="2">
    <source>
        <dbReference type="EMBL" id="GIY04715.1"/>
    </source>
</evidence>
<reference evidence="2 3" key="1">
    <citation type="submission" date="2021-06" db="EMBL/GenBank/DDBJ databases">
        <title>Caerostris extrusa draft genome.</title>
        <authorList>
            <person name="Kono N."/>
            <person name="Arakawa K."/>
        </authorList>
    </citation>
    <scope>NUCLEOTIDE SEQUENCE [LARGE SCALE GENOMIC DNA]</scope>
</reference>
<feature type="signal peptide" evidence="1">
    <location>
        <begin position="1"/>
        <end position="20"/>
    </location>
</feature>
<comment type="caution">
    <text evidence="2">The sequence shown here is derived from an EMBL/GenBank/DDBJ whole genome shotgun (WGS) entry which is preliminary data.</text>
</comment>
<organism evidence="2 3">
    <name type="scientific">Caerostris extrusa</name>
    <name type="common">Bark spider</name>
    <name type="synonym">Caerostris bankana</name>
    <dbReference type="NCBI Taxonomy" id="172846"/>
    <lineage>
        <taxon>Eukaryota</taxon>
        <taxon>Metazoa</taxon>
        <taxon>Ecdysozoa</taxon>
        <taxon>Arthropoda</taxon>
        <taxon>Chelicerata</taxon>
        <taxon>Arachnida</taxon>
        <taxon>Araneae</taxon>
        <taxon>Araneomorphae</taxon>
        <taxon>Entelegynae</taxon>
        <taxon>Araneoidea</taxon>
        <taxon>Araneidae</taxon>
        <taxon>Caerostris</taxon>
    </lineage>
</organism>
<protein>
    <submittedName>
        <fullName evidence="2">Uncharacterized protein</fullName>
    </submittedName>
</protein>
<feature type="chain" id="PRO_5043741578" evidence="1">
    <location>
        <begin position="21"/>
        <end position="135"/>
    </location>
</feature>
<evidence type="ECO:0000256" key="1">
    <source>
        <dbReference type="SAM" id="SignalP"/>
    </source>
</evidence>
<keyword evidence="1" id="KW-0732">Signal</keyword>
<evidence type="ECO:0000313" key="3">
    <source>
        <dbReference type="Proteomes" id="UP001054945"/>
    </source>
</evidence>
<proteinExistence type="predicted"/>
<keyword evidence="3" id="KW-1185">Reference proteome</keyword>
<dbReference type="AlphaFoldDB" id="A0AAV4Q9M8"/>
<dbReference type="EMBL" id="BPLR01005745">
    <property type="protein sequence ID" value="GIY04715.1"/>
    <property type="molecule type" value="Genomic_DNA"/>
</dbReference>
<accession>A0AAV4Q9M8</accession>
<sequence length="135" mass="15234">MAKLTCFLVLLVAVILCAEAILIDPEPMPSSGSDNIPNLRERDRKCKTNGVYSTQTIAPCTSKCVNGIGQDVHCPESFKFDTFQHCTPDRRQTAEEGSSVHHYKLDVFKAEDMGWCDLVDNEFIDEDLDWYDLTN</sequence>
<name>A0AAV4Q9M8_CAEEX</name>
<gene>
    <name evidence="2" type="ORF">CEXT_564911</name>
</gene>
<dbReference type="Proteomes" id="UP001054945">
    <property type="component" value="Unassembled WGS sequence"/>
</dbReference>